<dbReference type="EMBL" id="CAADRP010001112">
    <property type="protein sequence ID" value="VFU35781.1"/>
    <property type="molecule type" value="Genomic_DNA"/>
</dbReference>
<name>A0A6N2L3T1_SALVM</name>
<accession>A0A6N2L3T1</accession>
<sequence>MTESLLLSRSTPFFLETTSHATTPFRLASSPTLLPQSIRFLDASFSLERLSGLYNHLEEGGVCP</sequence>
<evidence type="ECO:0000313" key="1">
    <source>
        <dbReference type="EMBL" id="VFU35781.1"/>
    </source>
</evidence>
<dbReference type="AlphaFoldDB" id="A0A6N2L3T1"/>
<organism evidence="1">
    <name type="scientific">Salix viminalis</name>
    <name type="common">Common osier</name>
    <name type="synonym">Basket willow</name>
    <dbReference type="NCBI Taxonomy" id="40686"/>
    <lineage>
        <taxon>Eukaryota</taxon>
        <taxon>Viridiplantae</taxon>
        <taxon>Streptophyta</taxon>
        <taxon>Embryophyta</taxon>
        <taxon>Tracheophyta</taxon>
        <taxon>Spermatophyta</taxon>
        <taxon>Magnoliopsida</taxon>
        <taxon>eudicotyledons</taxon>
        <taxon>Gunneridae</taxon>
        <taxon>Pentapetalae</taxon>
        <taxon>rosids</taxon>
        <taxon>fabids</taxon>
        <taxon>Malpighiales</taxon>
        <taxon>Salicaceae</taxon>
        <taxon>Saliceae</taxon>
        <taxon>Salix</taxon>
    </lineage>
</organism>
<proteinExistence type="predicted"/>
<reference evidence="1" key="1">
    <citation type="submission" date="2019-03" db="EMBL/GenBank/DDBJ databases">
        <authorList>
            <person name="Mank J."/>
            <person name="Almeida P."/>
        </authorList>
    </citation>
    <scope>NUCLEOTIDE SEQUENCE</scope>
    <source>
        <strain evidence="1">78183</strain>
    </source>
</reference>
<protein>
    <submittedName>
        <fullName evidence="1">Uncharacterized protein</fullName>
    </submittedName>
</protein>
<gene>
    <name evidence="1" type="ORF">SVIM_LOCUS178392</name>
</gene>